<feature type="transmembrane region" description="Helical" evidence="6">
    <location>
        <begin position="61"/>
        <end position="84"/>
    </location>
</feature>
<dbReference type="InterPro" id="IPR051068">
    <property type="entry name" value="MFS_Domain-Containing_Protein"/>
</dbReference>
<evidence type="ECO:0000313" key="8">
    <source>
        <dbReference type="Proteomes" id="UP000580250"/>
    </source>
</evidence>
<dbReference type="InterPro" id="IPR011701">
    <property type="entry name" value="MFS"/>
</dbReference>
<evidence type="ECO:0000256" key="1">
    <source>
        <dbReference type="ARBA" id="ARBA00004127"/>
    </source>
</evidence>
<dbReference type="Proteomes" id="UP000580250">
    <property type="component" value="Unassembled WGS sequence"/>
</dbReference>
<feature type="transmembrane region" description="Helical" evidence="6">
    <location>
        <begin position="302"/>
        <end position="323"/>
    </location>
</feature>
<protein>
    <submittedName>
        <fullName evidence="7">Uncharacterized protein</fullName>
    </submittedName>
</protein>
<keyword evidence="3 6" id="KW-0812">Transmembrane</keyword>
<dbReference type="PANTHER" id="PTHR23510:SF3">
    <property type="entry name" value="MAJOR FACILITATOR SUPERFAMILY DOMAIN-CONTAINING PROTEIN 8"/>
    <property type="match status" value="1"/>
</dbReference>
<feature type="transmembrane region" description="Helical" evidence="6">
    <location>
        <begin position="128"/>
        <end position="147"/>
    </location>
</feature>
<dbReference type="GO" id="GO:0012505">
    <property type="term" value="C:endomembrane system"/>
    <property type="evidence" value="ECO:0007669"/>
    <property type="project" value="UniProtKB-SubCell"/>
</dbReference>
<dbReference type="PANTHER" id="PTHR23510">
    <property type="entry name" value="INNER MEMBRANE TRANSPORT PROTEIN YAJR"/>
    <property type="match status" value="1"/>
</dbReference>
<evidence type="ECO:0000313" key="7">
    <source>
        <dbReference type="EMBL" id="CAD2152916.1"/>
    </source>
</evidence>
<dbReference type="InterPro" id="IPR036259">
    <property type="entry name" value="MFS_trans_sf"/>
</dbReference>
<dbReference type="Gene3D" id="1.20.1250.20">
    <property type="entry name" value="MFS general substrate transporter like domains"/>
    <property type="match status" value="1"/>
</dbReference>
<dbReference type="AlphaFoldDB" id="A0A6V7UBQ9"/>
<dbReference type="CDD" id="cd17326">
    <property type="entry name" value="MFS_MFSD8"/>
    <property type="match status" value="1"/>
</dbReference>
<feature type="transmembrane region" description="Helical" evidence="6">
    <location>
        <begin position="96"/>
        <end position="116"/>
    </location>
</feature>
<dbReference type="Pfam" id="PF07690">
    <property type="entry name" value="MFS_1"/>
    <property type="match status" value="2"/>
</dbReference>
<feature type="transmembrane region" description="Helical" evidence="6">
    <location>
        <begin position="234"/>
        <end position="254"/>
    </location>
</feature>
<evidence type="ECO:0000256" key="6">
    <source>
        <dbReference type="SAM" id="Phobius"/>
    </source>
</evidence>
<dbReference type="GO" id="GO:0005765">
    <property type="term" value="C:lysosomal membrane"/>
    <property type="evidence" value="ECO:0007669"/>
    <property type="project" value="TreeGrafter"/>
</dbReference>
<dbReference type="EMBL" id="CAJEWN010000052">
    <property type="protein sequence ID" value="CAD2152916.1"/>
    <property type="molecule type" value="Genomic_DNA"/>
</dbReference>
<sequence>MPAFTDERPNFDNSFNKNKISPNNIKLPEINFIYLKEEEENTKSSSPPSLNKKLKTDWKSIYISTLVTFCCQVQFSLFLNSQFAYMKNLDPQITEIFFGFVVGGYSLVQMVLTPLVGIWAEKIEQIKLPLLITNFFMLFGNIIYFFVELFPNNWIKTIFIIARLVSGIGPAQNSLLISYAASASLDKDRSTATAFITGGIAFGVTMGPTFQYLFTFLDPGLFLFNNLYLNLFTAPALFAIIMNLILHFILQFYFHESYVGVLIHKRNNKKDLNGIPNQINKKLPPYDRLAFAVCCAMRFTQYLVFTNLETIGISFSMAMFVWSTKQVVNYESIAHTARGALTLFIYIFYIIFNLGKRLNERIVCLFSLFLLIFFHLITYSWPFYKDNVVTFNSTNLTEEGLGCDIINEYWCKDLKQINVWVYYISICLCMGIAFPNINVTMNTLFSRMIGPRMQSREQGILELFGGLGRMLGPTLIGLLYHNYGPRPVWILEGTEILLMALFWIFFWKRLVPLKIPEEFNEIKNNC</sequence>
<dbReference type="GO" id="GO:0022857">
    <property type="term" value="F:transmembrane transporter activity"/>
    <property type="evidence" value="ECO:0007669"/>
    <property type="project" value="InterPro"/>
</dbReference>
<evidence type="ECO:0000256" key="3">
    <source>
        <dbReference type="ARBA" id="ARBA00022692"/>
    </source>
</evidence>
<feature type="transmembrane region" description="Helical" evidence="6">
    <location>
        <begin position="420"/>
        <end position="439"/>
    </location>
</feature>
<feature type="transmembrane region" description="Helical" evidence="6">
    <location>
        <begin position="362"/>
        <end position="381"/>
    </location>
</feature>
<dbReference type="SUPFAM" id="SSF103473">
    <property type="entry name" value="MFS general substrate transporter"/>
    <property type="match status" value="1"/>
</dbReference>
<evidence type="ECO:0000256" key="5">
    <source>
        <dbReference type="ARBA" id="ARBA00023136"/>
    </source>
</evidence>
<evidence type="ECO:0000256" key="4">
    <source>
        <dbReference type="ARBA" id="ARBA00022989"/>
    </source>
</evidence>
<organism evidence="7 8">
    <name type="scientific">Meloidogyne enterolobii</name>
    <name type="common">Root-knot nematode worm</name>
    <name type="synonym">Meloidogyne mayaguensis</name>
    <dbReference type="NCBI Taxonomy" id="390850"/>
    <lineage>
        <taxon>Eukaryota</taxon>
        <taxon>Metazoa</taxon>
        <taxon>Ecdysozoa</taxon>
        <taxon>Nematoda</taxon>
        <taxon>Chromadorea</taxon>
        <taxon>Rhabditida</taxon>
        <taxon>Tylenchina</taxon>
        <taxon>Tylenchomorpha</taxon>
        <taxon>Tylenchoidea</taxon>
        <taxon>Meloidogynidae</taxon>
        <taxon>Meloidogyninae</taxon>
        <taxon>Meloidogyne</taxon>
    </lineage>
</organism>
<comment type="subcellular location">
    <subcellularLocation>
        <location evidence="1">Endomembrane system</location>
        <topology evidence="1">Multi-pass membrane protein</topology>
    </subcellularLocation>
</comment>
<feature type="transmembrane region" description="Helical" evidence="6">
    <location>
        <begin position="460"/>
        <end position="481"/>
    </location>
</feature>
<keyword evidence="5 6" id="KW-0472">Membrane</keyword>
<gene>
    <name evidence="7" type="ORF">MENT_LOCUS10927</name>
</gene>
<keyword evidence="2" id="KW-0813">Transport</keyword>
<feature type="transmembrane region" description="Helical" evidence="6">
    <location>
        <begin position="487"/>
        <end position="506"/>
    </location>
</feature>
<reference evidence="7 8" key="1">
    <citation type="submission" date="2020-08" db="EMBL/GenBank/DDBJ databases">
        <authorList>
            <person name="Koutsovoulos G."/>
            <person name="Danchin GJ E."/>
        </authorList>
    </citation>
    <scope>NUCLEOTIDE SEQUENCE [LARGE SCALE GENOMIC DNA]</scope>
</reference>
<dbReference type="OrthoDB" id="370281at2759"/>
<keyword evidence="4 6" id="KW-1133">Transmembrane helix</keyword>
<comment type="caution">
    <text evidence="7">The sequence shown here is derived from an EMBL/GenBank/DDBJ whole genome shotgun (WGS) entry which is preliminary data.</text>
</comment>
<name>A0A6V7UBQ9_MELEN</name>
<proteinExistence type="predicted"/>
<feature type="transmembrane region" description="Helical" evidence="6">
    <location>
        <begin position="335"/>
        <end position="355"/>
    </location>
</feature>
<accession>A0A6V7UBQ9</accession>
<evidence type="ECO:0000256" key="2">
    <source>
        <dbReference type="ARBA" id="ARBA00022448"/>
    </source>
</evidence>
<feature type="transmembrane region" description="Helical" evidence="6">
    <location>
        <begin position="192"/>
        <end position="214"/>
    </location>
</feature>